<dbReference type="EMBL" id="VFWZ01000002">
    <property type="protein sequence ID" value="TPN87211.1"/>
    <property type="molecule type" value="Genomic_DNA"/>
</dbReference>
<organism evidence="2 3">
    <name type="scientific">Aquimarina algicola</name>
    <dbReference type="NCBI Taxonomy" id="2589995"/>
    <lineage>
        <taxon>Bacteria</taxon>
        <taxon>Pseudomonadati</taxon>
        <taxon>Bacteroidota</taxon>
        <taxon>Flavobacteriia</taxon>
        <taxon>Flavobacteriales</taxon>
        <taxon>Flavobacteriaceae</taxon>
        <taxon>Aquimarina</taxon>
    </lineage>
</organism>
<dbReference type="Proteomes" id="UP000315540">
    <property type="component" value="Unassembled WGS sequence"/>
</dbReference>
<evidence type="ECO:0000313" key="2">
    <source>
        <dbReference type="EMBL" id="TPN87211.1"/>
    </source>
</evidence>
<evidence type="ECO:0000256" key="1">
    <source>
        <dbReference type="SAM" id="Phobius"/>
    </source>
</evidence>
<accession>A0A504JKY1</accession>
<protein>
    <submittedName>
        <fullName evidence="2">DUF2798 domain-containing protein</fullName>
    </submittedName>
</protein>
<name>A0A504JKY1_9FLAO</name>
<feature type="transmembrane region" description="Helical" evidence="1">
    <location>
        <begin position="44"/>
        <end position="66"/>
    </location>
</feature>
<sequence length="79" mass="9357">MVNFKMKYYTYVNTLFIVLPMTIIMALVGLWLNDGFVEHWIYGFLKSWIIMVPIAYFSVLIILPLAKKITDKIFYPCKD</sequence>
<feature type="transmembrane region" description="Helical" evidence="1">
    <location>
        <begin position="12"/>
        <end position="32"/>
    </location>
</feature>
<proteinExistence type="predicted"/>
<reference evidence="2 3" key="1">
    <citation type="submission" date="2019-06" db="EMBL/GenBank/DDBJ databases">
        <authorList>
            <person name="Meng X."/>
        </authorList>
    </citation>
    <scope>NUCLEOTIDE SEQUENCE [LARGE SCALE GENOMIC DNA]</scope>
    <source>
        <strain evidence="2 3">M625</strain>
    </source>
</reference>
<gene>
    <name evidence="2" type="ORF">FHK87_06385</name>
</gene>
<keyword evidence="1" id="KW-1133">Transmembrane helix</keyword>
<evidence type="ECO:0000313" key="3">
    <source>
        <dbReference type="Proteomes" id="UP000315540"/>
    </source>
</evidence>
<keyword evidence="1" id="KW-0812">Transmembrane</keyword>
<keyword evidence="1" id="KW-0472">Membrane</keyword>
<comment type="caution">
    <text evidence="2">The sequence shown here is derived from an EMBL/GenBank/DDBJ whole genome shotgun (WGS) entry which is preliminary data.</text>
</comment>
<dbReference type="InterPro" id="IPR021529">
    <property type="entry name" value="DUF2798"/>
</dbReference>
<dbReference type="AlphaFoldDB" id="A0A504JKY1"/>
<keyword evidence="3" id="KW-1185">Reference proteome</keyword>
<dbReference type="OrthoDB" id="711736at2"/>
<dbReference type="Pfam" id="PF11391">
    <property type="entry name" value="DUF2798"/>
    <property type="match status" value="1"/>
</dbReference>